<evidence type="ECO:0000313" key="1">
    <source>
        <dbReference type="EMBL" id="CAK7355624.1"/>
    </source>
</evidence>
<accession>A0AAV1SSE3</accession>
<sequence>GIVYDDPLEPCIIQSEKDDGDDPIRVKQVAHLEATDFMVLNKAFEKIDKG</sequence>
<evidence type="ECO:0000313" key="2">
    <source>
        <dbReference type="Proteomes" id="UP001314170"/>
    </source>
</evidence>
<dbReference type="EMBL" id="CAWUPB010001195">
    <property type="protein sequence ID" value="CAK7355624.1"/>
    <property type="molecule type" value="Genomic_DNA"/>
</dbReference>
<keyword evidence="2" id="KW-1185">Reference proteome</keyword>
<dbReference type="AlphaFoldDB" id="A0AAV1SSE3"/>
<reference evidence="1 2" key="1">
    <citation type="submission" date="2024-01" db="EMBL/GenBank/DDBJ databases">
        <authorList>
            <person name="Waweru B."/>
        </authorList>
    </citation>
    <scope>NUCLEOTIDE SEQUENCE [LARGE SCALE GENOMIC DNA]</scope>
</reference>
<protein>
    <submittedName>
        <fullName evidence="1">Uncharacterized protein</fullName>
    </submittedName>
</protein>
<comment type="caution">
    <text evidence="1">The sequence shown here is derived from an EMBL/GenBank/DDBJ whole genome shotgun (WGS) entry which is preliminary data.</text>
</comment>
<organism evidence="1 2">
    <name type="scientific">Dovyalis caffra</name>
    <dbReference type="NCBI Taxonomy" id="77055"/>
    <lineage>
        <taxon>Eukaryota</taxon>
        <taxon>Viridiplantae</taxon>
        <taxon>Streptophyta</taxon>
        <taxon>Embryophyta</taxon>
        <taxon>Tracheophyta</taxon>
        <taxon>Spermatophyta</taxon>
        <taxon>Magnoliopsida</taxon>
        <taxon>eudicotyledons</taxon>
        <taxon>Gunneridae</taxon>
        <taxon>Pentapetalae</taxon>
        <taxon>rosids</taxon>
        <taxon>fabids</taxon>
        <taxon>Malpighiales</taxon>
        <taxon>Salicaceae</taxon>
        <taxon>Flacourtieae</taxon>
        <taxon>Dovyalis</taxon>
    </lineage>
</organism>
<feature type="non-terminal residue" evidence="1">
    <location>
        <position position="1"/>
    </location>
</feature>
<dbReference type="Proteomes" id="UP001314170">
    <property type="component" value="Unassembled WGS sequence"/>
</dbReference>
<gene>
    <name evidence="1" type="ORF">DCAF_LOCUS25884</name>
</gene>
<proteinExistence type="predicted"/>
<name>A0AAV1SSE3_9ROSI</name>